<sequence>MHKDKSLPVEFGLAAISTFSKELNQYSFLECDLQSLLNVYLRVEHKTLVDETRRVFFDIAGHRIDQLEILLVSICNYENKFVQQNPCKVVNLLDGILMEFGSPYPQLYASLNISDILKLVEIDKSFMYFVAVTNLFNHHMHQMNQMYLRDVTKQLEIFCQNLIKTLSYFKINKRDSKFETLQSFVISVADALEKIMTFMNNSHFQTVCTDLLLRAVEFHVMNICAYDYSSDICLAIPVLIDKCNPEKFYQYLTMVVRDPELFYDLACLTNSEVKTKSLHDDVPLIRPSDYNEMLTSFANRFFHWAMWPYSKNIDVLIVVYLNLLATKRSKYLVTSLAQKHTPEEDQIQKLFGCLCASFQPHFEELIKKKLAHSSQAYFTMPKHI</sequence>
<evidence type="ECO:0000313" key="3">
    <source>
        <dbReference type="Proteomes" id="UP000015101"/>
    </source>
</evidence>
<protein>
    <submittedName>
        <fullName evidence="1 2">Uncharacterized protein</fullName>
    </submittedName>
</protein>
<dbReference type="GeneID" id="20199400"/>
<name>T1ES50_HELRO</name>
<evidence type="ECO:0000313" key="2">
    <source>
        <dbReference type="EnsemblMetazoa" id="HelroP162001"/>
    </source>
</evidence>
<dbReference type="AlphaFoldDB" id="T1ES50"/>
<proteinExistence type="predicted"/>
<dbReference type="HOGENOM" id="CLU_720192_0_0_1"/>
<reference evidence="1 3" key="2">
    <citation type="journal article" date="2013" name="Nature">
        <title>Insights into bilaterian evolution from three spiralian genomes.</title>
        <authorList>
            <person name="Simakov O."/>
            <person name="Marletaz F."/>
            <person name="Cho S.J."/>
            <person name="Edsinger-Gonzales E."/>
            <person name="Havlak P."/>
            <person name="Hellsten U."/>
            <person name="Kuo D.H."/>
            <person name="Larsson T."/>
            <person name="Lv J."/>
            <person name="Arendt D."/>
            <person name="Savage R."/>
            <person name="Osoegawa K."/>
            <person name="de Jong P."/>
            <person name="Grimwood J."/>
            <person name="Chapman J.A."/>
            <person name="Shapiro H."/>
            <person name="Aerts A."/>
            <person name="Otillar R.P."/>
            <person name="Terry A.Y."/>
            <person name="Boore J.L."/>
            <person name="Grigoriev I.V."/>
            <person name="Lindberg D.R."/>
            <person name="Seaver E.C."/>
            <person name="Weisblat D.A."/>
            <person name="Putnam N.H."/>
            <person name="Rokhsar D.S."/>
        </authorList>
    </citation>
    <scope>NUCLEOTIDE SEQUENCE</scope>
</reference>
<evidence type="ECO:0000313" key="1">
    <source>
        <dbReference type="EMBL" id="ESO02708.1"/>
    </source>
</evidence>
<dbReference type="EnsemblMetazoa" id="HelroT162001">
    <property type="protein sequence ID" value="HelroP162001"/>
    <property type="gene ID" value="HelroG162001"/>
</dbReference>
<reference evidence="2" key="3">
    <citation type="submission" date="2015-06" db="UniProtKB">
        <authorList>
            <consortium name="EnsemblMetazoa"/>
        </authorList>
    </citation>
    <scope>IDENTIFICATION</scope>
</reference>
<dbReference type="RefSeq" id="XP_009020116.1">
    <property type="nucleotide sequence ID" value="XM_009021868.1"/>
</dbReference>
<organism evidence="2 3">
    <name type="scientific">Helobdella robusta</name>
    <name type="common">Californian leech</name>
    <dbReference type="NCBI Taxonomy" id="6412"/>
    <lineage>
        <taxon>Eukaryota</taxon>
        <taxon>Metazoa</taxon>
        <taxon>Spiralia</taxon>
        <taxon>Lophotrochozoa</taxon>
        <taxon>Annelida</taxon>
        <taxon>Clitellata</taxon>
        <taxon>Hirudinea</taxon>
        <taxon>Rhynchobdellida</taxon>
        <taxon>Glossiphoniidae</taxon>
        <taxon>Helobdella</taxon>
    </lineage>
</organism>
<dbReference type="InParanoid" id="T1ES50"/>
<dbReference type="EMBL" id="AMQM01000992">
    <property type="status" value="NOT_ANNOTATED_CDS"/>
    <property type="molecule type" value="Genomic_DNA"/>
</dbReference>
<gene>
    <name evidence="2" type="primary">20199400</name>
    <name evidence="1" type="ORF">HELRODRAFT_162001</name>
</gene>
<accession>T1ES50</accession>
<dbReference type="CTD" id="20199400"/>
<reference evidence="3" key="1">
    <citation type="submission" date="2012-12" db="EMBL/GenBank/DDBJ databases">
        <authorList>
            <person name="Hellsten U."/>
            <person name="Grimwood J."/>
            <person name="Chapman J.A."/>
            <person name="Shapiro H."/>
            <person name="Aerts A."/>
            <person name="Otillar R.P."/>
            <person name="Terry A.Y."/>
            <person name="Boore J.L."/>
            <person name="Simakov O."/>
            <person name="Marletaz F."/>
            <person name="Cho S.-J."/>
            <person name="Edsinger-Gonzales E."/>
            <person name="Havlak P."/>
            <person name="Kuo D.-H."/>
            <person name="Larsson T."/>
            <person name="Lv J."/>
            <person name="Arendt D."/>
            <person name="Savage R."/>
            <person name="Osoegawa K."/>
            <person name="de Jong P."/>
            <person name="Lindberg D.R."/>
            <person name="Seaver E.C."/>
            <person name="Weisblat D.A."/>
            <person name="Putnam N.H."/>
            <person name="Grigoriev I.V."/>
            <person name="Rokhsar D.S."/>
        </authorList>
    </citation>
    <scope>NUCLEOTIDE SEQUENCE</scope>
</reference>
<dbReference type="Proteomes" id="UP000015101">
    <property type="component" value="Unassembled WGS sequence"/>
</dbReference>
<keyword evidence="3" id="KW-1185">Reference proteome</keyword>
<dbReference type="EMBL" id="KB096742">
    <property type="protein sequence ID" value="ESO02708.1"/>
    <property type="molecule type" value="Genomic_DNA"/>
</dbReference>
<dbReference type="KEGG" id="hro:HELRODRAFT_162001"/>